<dbReference type="Proteomes" id="UP001152795">
    <property type="component" value="Unassembled WGS sequence"/>
</dbReference>
<protein>
    <submittedName>
        <fullName evidence="7">Reticulocyte-binding 2-like a</fullName>
    </submittedName>
</protein>
<sequence length="643" mass="72702">MENVKKFKAAINRSFGTKGGILAHGINDGQLSSYIMGKMQEFSLREGRQMIASLTTGRQPNLRSVNVLGEFVDETDLSAVERKVDDPDTAVYILNDKLQINKDGVIPEQFWEHKFMVPFLRTMPAATSDKKVRNFLHGHEVFIDLPLQEFNWELFISKAKGFFKKNFLPFIILLSGGLAIFHYEKILSCIGSCPVPTAIGDPSSGKSTALKLISQLAGMHMVSQSSGEFIVSGLVNTTIPVCWDDPALPSMVRQPLVSVFDGLGSQTQLCGNEKPLNSFLLTVNFKLDDHMRSFERTTPIFFQKLTMLEGELVVKLVNNPDVIDCGTVDEFFQTNFLPYVRSLYDVTVKVHTSIDEVVKLLLQAIQTKKYDEDKLHEWMRPKMTNKKARVDSLVFILPKALDTIKESTAKKVSCVAVPRNTISRDVLQALDELFGVNDVQTVEENKNEECDNCQILKREIDECKEALTTGLRDAKAMHDNERKRLEIVIAKQKDEQENQKTYFEQQIVAHKRKIDEAMAQAKRFKDMVMEENEPRQRNQEVSVVAQAFANIIEPELVEDTDELKNKTTLDDSGLGENLEVEKDEEGPSTRKPNTTVCGICKKKKNKASMIVCIKCNQWLHCKCLGITLKEATKITSTFVREKC</sequence>
<dbReference type="InterPro" id="IPR019787">
    <property type="entry name" value="Znf_PHD-finger"/>
</dbReference>
<evidence type="ECO:0000256" key="3">
    <source>
        <dbReference type="ARBA" id="ARBA00022833"/>
    </source>
</evidence>
<keyword evidence="1" id="KW-0479">Metal-binding</keyword>
<dbReference type="SUPFAM" id="SSF57903">
    <property type="entry name" value="FYVE/PHD zinc finger"/>
    <property type="match status" value="1"/>
</dbReference>
<dbReference type="EMBL" id="CACRXK020010958">
    <property type="protein sequence ID" value="CAB4020444.1"/>
    <property type="molecule type" value="Genomic_DNA"/>
</dbReference>
<dbReference type="Gene3D" id="3.30.40.10">
    <property type="entry name" value="Zinc/RING finger domain, C3HC4 (zinc finger)"/>
    <property type="match status" value="1"/>
</dbReference>
<evidence type="ECO:0000256" key="1">
    <source>
        <dbReference type="ARBA" id="ARBA00022723"/>
    </source>
</evidence>
<keyword evidence="2" id="KW-0863">Zinc-finger</keyword>
<evidence type="ECO:0000313" key="7">
    <source>
        <dbReference type="EMBL" id="CAB4020444.1"/>
    </source>
</evidence>
<proteinExistence type="predicted"/>
<feature type="coiled-coil region" evidence="4">
    <location>
        <begin position="439"/>
        <end position="527"/>
    </location>
</feature>
<dbReference type="OrthoDB" id="5988509at2759"/>
<evidence type="ECO:0000256" key="2">
    <source>
        <dbReference type="ARBA" id="ARBA00022771"/>
    </source>
</evidence>
<feature type="region of interest" description="Disordered" evidence="5">
    <location>
        <begin position="566"/>
        <end position="592"/>
    </location>
</feature>
<keyword evidence="3" id="KW-0862">Zinc</keyword>
<dbReference type="InterPro" id="IPR013083">
    <property type="entry name" value="Znf_RING/FYVE/PHD"/>
</dbReference>
<dbReference type="AlphaFoldDB" id="A0A7D9J009"/>
<comment type="caution">
    <text evidence="7">The sequence shown here is derived from an EMBL/GenBank/DDBJ whole genome shotgun (WGS) entry which is preliminary data.</text>
</comment>
<dbReference type="InterPro" id="IPR011011">
    <property type="entry name" value="Znf_FYVE_PHD"/>
</dbReference>
<name>A0A7D9J009_PARCT</name>
<evidence type="ECO:0000313" key="8">
    <source>
        <dbReference type="Proteomes" id="UP001152795"/>
    </source>
</evidence>
<evidence type="ECO:0000256" key="5">
    <source>
        <dbReference type="SAM" id="MobiDB-lite"/>
    </source>
</evidence>
<reference evidence="7" key="1">
    <citation type="submission" date="2020-04" db="EMBL/GenBank/DDBJ databases">
        <authorList>
            <person name="Alioto T."/>
            <person name="Alioto T."/>
            <person name="Gomez Garrido J."/>
        </authorList>
    </citation>
    <scope>NUCLEOTIDE SEQUENCE</scope>
    <source>
        <strain evidence="7">A484AB</strain>
    </source>
</reference>
<feature type="domain" description="PHD-type" evidence="6">
    <location>
        <begin position="597"/>
        <end position="643"/>
    </location>
</feature>
<evidence type="ECO:0000259" key="6">
    <source>
        <dbReference type="Pfam" id="PF00628"/>
    </source>
</evidence>
<evidence type="ECO:0000256" key="4">
    <source>
        <dbReference type="SAM" id="Coils"/>
    </source>
</evidence>
<dbReference type="Pfam" id="PF00628">
    <property type="entry name" value="PHD"/>
    <property type="match status" value="1"/>
</dbReference>
<keyword evidence="8" id="KW-1185">Reference proteome</keyword>
<keyword evidence="4" id="KW-0175">Coiled coil</keyword>
<gene>
    <name evidence="7" type="ORF">PACLA_8A000572</name>
</gene>
<dbReference type="GO" id="GO:0008270">
    <property type="term" value="F:zinc ion binding"/>
    <property type="evidence" value="ECO:0007669"/>
    <property type="project" value="UniProtKB-KW"/>
</dbReference>
<accession>A0A7D9J009</accession>
<organism evidence="7 8">
    <name type="scientific">Paramuricea clavata</name>
    <name type="common">Red gorgonian</name>
    <name type="synonym">Violescent sea-whip</name>
    <dbReference type="NCBI Taxonomy" id="317549"/>
    <lineage>
        <taxon>Eukaryota</taxon>
        <taxon>Metazoa</taxon>
        <taxon>Cnidaria</taxon>
        <taxon>Anthozoa</taxon>
        <taxon>Octocorallia</taxon>
        <taxon>Malacalcyonacea</taxon>
        <taxon>Plexauridae</taxon>
        <taxon>Paramuricea</taxon>
    </lineage>
</organism>